<dbReference type="RefSeq" id="WP_037257737.1">
    <property type="nucleotide sequence ID" value="NZ_JALZ01000001.1"/>
</dbReference>
<proteinExistence type="predicted"/>
<dbReference type="EMBL" id="JALZ01000001">
    <property type="protein sequence ID" value="ETX16734.1"/>
    <property type="molecule type" value="Genomic_DNA"/>
</dbReference>
<evidence type="ECO:0008006" key="3">
    <source>
        <dbReference type="Google" id="ProtNLM"/>
    </source>
</evidence>
<gene>
    <name evidence="1" type="ORF">OCH239_01790</name>
</gene>
<dbReference type="OrthoDB" id="6167549at2"/>
<dbReference type="AlphaFoldDB" id="X7EKW0"/>
<name>X7EKW0_9RHOB</name>
<dbReference type="STRING" id="1449350.OCH239_01790"/>
<evidence type="ECO:0000313" key="2">
    <source>
        <dbReference type="Proteomes" id="UP000022447"/>
    </source>
</evidence>
<protein>
    <recommendedName>
        <fullName evidence="3">Antifreeze protein, type I</fullName>
    </recommendedName>
</protein>
<reference evidence="1 2" key="1">
    <citation type="submission" date="2014-01" db="EMBL/GenBank/DDBJ databases">
        <title>Roseivivax halodurans JCM 10272 Genome Sequencing.</title>
        <authorList>
            <person name="Lai Q."/>
            <person name="Li G."/>
            <person name="Shao Z."/>
        </authorList>
    </citation>
    <scope>NUCLEOTIDE SEQUENCE [LARGE SCALE GENOMIC DNA]</scope>
    <source>
        <strain evidence="1 2">JCM 10272</strain>
    </source>
</reference>
<keyword evidence="2" id="KW-1185">Reference proteome</keyword>
<dbReference type="eggNOG" id="ENOG5033GH4">
    <property type="taxonomic scope" value="Bacteria"/>
</dbReference>
<comment type="caution">
    <text evidence="1">The sequence shown here is derived from an EMBL/GenBank/DDBJ whole genome shotgun (WGS) entry which is preliminary data.</text>
</comment>
<evidence type="ECO:0000313" key="1">
    <source>
        <dbReference type="EMBL" id="ETX16734.1"/>
    </source>
</evidence>
<sequence length="101" mass="10828">MIADMFKAAQDWQRAGFQGMQMMMSAGAVIQIRTMQMSLGIMNPAEAARMIFEKPAVFAKSAELTSRALAGNKGFAAASMAGLRPIGSATRANQKRLTTRG</sequence>
<organism evidence="1 2">
    <name type="scientific">Roseivivax halodurans JCM 10272</name>
    <dbReference type="NCBI Taxonomy" id="1449350"/>
    <lineage>
        <taxon>Bacteria</taxon>
        <taxon>Pseudomonadati</taxon>
        <taxon>Pseudomonadota</taxon>
        <taxon>Alphaproteobacteria</taxon>
        <taxon>Rhodobacterales</taxon>
        <taxon>Roseobacteraceae</taxon>
        <taxon>Roseivivax</taxon>
    </lineage>
</organism>
<dbReference type="Proteomes" id="UP000022447">
    <property type="component" value="Unassembled WGS sequence"/>
</dbReference>
<accession>X7EKW0</accession>